<protein>
    <submittedName>
        <fullName evidence="1">Uncharacterized protein</fullName>
    </submittedName>
</protein>
<dbReference type="AlphaFoldDB" id="A0A172T3E0"/>
<gene>
    <name evidence="1" type="ORF">JM64_04760</name>
</gene>
<reference evidence="1 2" key="1">
    <citation type="submission" date="2014-08" db="EMBL/GenBank/DDBJ databases">
        <title>Fervidobacterium pennivorans DYC genome.</title>
        <authorList>
            <person name="Wushke S."/>
        </authorList>
    </citation>
    <scope>NUCLEOTIDE SEQUENCE [LARGE SCALE GENOMIC DNA]</scope>
    <source>
        <strain evidence="1 2">DYC</strain>
    </source>
</reference>
<sequence>MIHMFFFKKREKTEADLEKNPFYKESNALVVYIKCSKCGELFRSHLRIGYDFIIDYDNRSAPFKIEKIYVGSKCPNKIELRAKFTGSYKPVSIEIEGGKFISKETYEREAER</sequence>
<dbReference type="Proteomes" id="UP000077096">
    <property type="component" value="Chromosome"/>
</dbReference>
<dbReference type="KEGG" id="fng:JM64_04760"/>
<accession>A0A172T3E0</accession>
<proteinExistence type="predicted"/>
<evidence type="ECO:0000313" key="2">
    <source>
        <dbReference type="Proteomes" id="UP000077096"/>
    </source>
</evidence>
<organism evidence="1 2">
    <name type="scientific">Fervidobacterium pennivorans</name>
    <dbReference type="NCBI Taxonomy" id="93466"/>
    <lineage>
        <taxon>Bacteria</taxon>
        <taxon>Thermotogati</taxon>
        <taxon>Thermotogota</taxon>
        <taxon>Thermotogae</taxon>
        <taxon>Thermotogales</taxon>
        <taxon>Fervidobacteriaceae</taxon>
        <taxon>Fervidobacterium</taxon>
    </lineage>
</organism>
<name>A0A172T3E0_FERPE</name>
<evidence type="ECO:0000313" key="1">
    <source>
        <dbReference type="EMBL" id="ANE41363.1"/>
    </source>
</evidence>
<dbReference type="PATRIC" id="fig|93466.3.peg.1013"/>
<dbReference type="EMBL" id="CP011393">
    <property type="protein sequence ID" value="ANE41363.1"/>
    <property type="molecule type" value="Genomic_DNA"/>
</dbReference>